<dbReference type="RefSeq" id="WP_070725335.1">
    <property type="nucleotide sequence ID" value="NZ_LT629792.1"/>
</dbReference>
<dbReference type="Proteomes" id="UP000198976">
    <property type="component" value="Chromosome I"/>
</dbReference>
<organism evidence="2 3">
    <name type="scientific">Schaalia radingae</name>
    <dbReference type="NCBI Taxonomy" id="131110"/>
    <lineage>
        <taxon>Bacteria</taxon>
        <taxon>Bacillati</taxon>
        <taxon>Actinomycetota</taxon>
        <taxon>Actinomycetes</taxon>
        <taxon>Actinomycetales</taxon>
        <taxon>Actinomycetaceae</taxon>
        <taxon>Schaalia</taxon>
    </lineage>
</organism>
<evidence type="ECO:0000313" key="3">
    <source>
        <dbReference type="Proteomes" id="UP000198976"/>
    </source>
</evidence>
<accession>A0ABY0VA59</accession>
<feature type="compositionally biased region" description="Polar residues" evidence="1">
    <location>
        <begin position="52"/>
        <end position="80"/>
    </location>
</feature>
<evidence type="ECO:0000256" key="1">
    <source>
        <dbReference type="SAM" id="MobiDB-lite"/>
    </source>
</evidence>
<proteinExistence type="predicted"/>
<dbReference type="EMBL" id="LT629792">
    <property type="protein sequence ID" value="SDU02564.1"/>
    <property type="molecule type" value="Genomic_DNA"/>
</dbReference>
<reference evidence="2 3" key="1">
    <citation type="submission" date="2016-10" db="EMBL/GenBank/DDBJ databases">
        <authorList>
            <person name="Varghese N."/>
            <person name="Submissions S."/>
        </authorList>
    </citation>
    <scope>NUCLEOTIDE SEQUENCE [LARGE SCALE GENOMIC DNA]</scope>
    <source>
        <strain evidence="2 3">DSM 9169</strain>
    </source>
</reference>
<name>A0ABY0VA59_9ACTO</name>
<keyword evidence="3" id="KW-1185">Reference proteome</keyword>
<sequence>MKSSVRRRRNPWPRRIISTTVLLLIVVALVAGLVTLISRAIGPESRRAGQVQTAVQSGQTAHAQSGDTYAQSGQGSQSGATVGGVPVCDPQSFQATIALGASPVLIGQGTSFDVTFTNKSNRQCFTTFDQAGLLVDTGGYTVYDTTSCESQSGQVPLLFGPHQSWTGHIAWDGRIYDASCQAVDTDSDGKADIADAGGYTARLSFAGRVLTKTPLTFEVRYE</sequence>
<feature type="region of interest" description="Disordered" evidence="1">
    <location>
        <begin position="52"/>
        <end position="81"/>
    </location>
</feature>
<gene>
    <name evidence="2" type="ORF">SAMN04489714_1699</name>
</gene>
<protein>
    <submittedName>
        <fullName evidence="2">Uncharacterized protein</fullName>
    </submittedName>
</protein>
<evidence type="ECO:0000313" key="2">
    <source>
        <dbReference type="EMBL" id="SDU02564.1"/>
    </source>
</evidence>